<feature type="transmembrane region" description="Helical" evidence="6">
    <location>
        <begin position="263"/>
        <end position="282"/>
    </location>
</feature>
<dbReference type="SUPFAM" id="SSF81321">
    <property type="entry name" value="Family A G protein-coupled receptor-like"/>
    <property type="match status" value="1"/>
</dbReference>
<feature type="transmembrane region" description="Helical" evidence="6">
    <location>
        <begin position="171"/>
        <end position="198"/>
    </location>
</feature>
<proteinExistence type="inferred from homology"/>
<evidence type="ECO:0000313" key="8">
    <source>
        <dbReference type="EMBL" id="KAJ7378322.1"/>
    </source>
</evidence>
<dbReference type="CDD" id="cd00637">
    <property type="entry name" value="7tm_classA_rhodopsin-like"/>
    <property type="match status" value="1"/>
</dbReference>
<evidence type="ECO:0000256" key="2">
    <source>
        <dbReference type="ARBA" id="ARBA00022692"/>
    </source>
</evidence>
<protein>
    <recommendedName>
        <fullName evidence="7">G-protein coupled receptors family 1 profile domain-containing protein</fullName>
    </recommendedName>
</protein>
<feature type="transmembrane region" description="Helical" evidence="6">
    <location>
        <begin position="44"/>
        <end position="64"/>
    </location>
</feature>
<dbReference type="PROSITE" id="PS00237">
    <property type="entry name" value="G_PROTEIN_RECEP_F1_1"/>
    <property type="match status" value="1"/>
</dbReference>
<feature type="transmembrane region" description="Helical" evidence="6">
    <location>
        <begin position="127"/>
        <end position="151"/>
    </location>
</feature>
<dbReference type="GO" id="GO:0016020">
    <property type="term" value="C:membrane"/>
    <property type="evidence" value="ECO:0007669"/>
    <property type="project" value="UniProtKB-SubCell"/>
</dbReference>
<evidence type="ECO:0000256" key="6">
    <source>
        <dbReference type="SAM" id="Phobius"/>
    </source>
</evidence>
<dbReference type="AlphaFoldDB" id="A0A9W9ZB44"/>
<dbReference type="SMART" id="SM01381">
    <property type="entry name" value="7TM_GPCR_Srsx"/>
    <property type="match status" value="1"/>
</dbReference>
<dbReference type="EMBL" id="MU826367">
    <property type="protein sequence ID" value="KAJ7378322.1"/>
    <property type="molecule type" value="Genomic_DNA"/>
</dbReference>
<keyword evidence="5" id="KW-0807">Transducer</keyword>
<dbReference type="Gene3D" id="1.20.1070.10">
    <property type="entry name" value="Rhodopsin 7-helix transmembrane proteins"/>
    <property type="match status" value="1"/>
</dbReference>
<keyword evidence="5" id="KW-0297">G-protein coupled receptor</keyword>
<name>A0A9W9ZB44_9CNID</name>
<dbReference type="PANTHER" id="PTHR45698">
    <property type="entry name" value="TRACE AMINE-ASSOCIATED RECEPTOR 19N-RELATED"/>
    <property type="match status" value="1"/>
</dbReference>
<keyword evidence="4 6" id="KW-0472">Membrane</keyword>
<dbReference type="InterPro" id="IPR000276">
    <property type="entry name" value="GPCR_Rhodpsn"/>
</dbReference>
<evidence type="ECO:0000259" key="7">
    <source>
        <dbReference type="PROSITE" id="PS50262"/>
    </source>
</evidence>
<evidence type="ECO:0000256" key="3">
    <source>
        <dbReference type="ARBA" id="ARBA00022989"/>
    </source>
</evidence>
<dbReference type="OrthoDB" id="5964776at2759"/>
<dbReference type="Pfam" id="PF00001">
    <property type="entry name" value="7tm_1"/>
    <property type="match status" value="1"/>
</dbReference>
<dbReference type="PANTHER" id="PTHR45698:SF1">
    <property type="entry name" value="TRACE AMINE-ASSOCIATED RECEPTOR 13C-LIKE"/>
    <property type="match status" value="1"/>
</dbReference>
<keyword evidence="2 5" id="KW-0812">Transmembrane</keyword>
<evidence type="ECO:0000313" key="9">
    <source>
        <dbReference type="Proteomes" id="UP001163046"/>
    </source>
</evidence>
<dbReference type="GO" id="GO:0004930">
    <property type="term" value="F:G protein-coupled receptor activity"/>
    <property type="evidence" value="ECO:0007669"/>
    <property type="project" value="UniProtKB-KW"/>
</dbReference>
<feature type="transmembrane region" description="Helical" evidence="6">
    <location>
        <begin position="219"/>
        <end position="243"/>
    </location>
</feature>
<evidence type="ECO:0000256" key="1">
    <source>
        <dbReference type="ARBA" id="ARBA00004370"/>
    </source>
</evidence>
<dbReference type="PRINTS" id="PR00237">
    <property type="entry name" value="GPCRRHODOPSN"/>
</dbReference>
<gene>
    <name evidence="8" type="ORF">OS493_023569</name>
</gene>
<dbReference type="InterPro" id="IPR017452">
    <property type="entry name" value="GPCR_Rhodpsn_7TM"/>
</dbReference>
<feature type="transmembrane region" description="Helical" evidence="6">
    <location>
        <begin position="84"/>
        <end position="106"/>
    </location>
</feature>
<dbReference type="PROSITE" id="PS50262">
    <property type="entry name" value="G_PROTEIN_RECEP_F1_2"/>
    <property type="match status" value="1"/>
</dbReference>
<feature type="transmembrane region" description="Helical" evidence="6">
    <location>
        <begin position="12"/>
        <end position="32"/>
    </location>
</feature>
<comment type="similarity">
    <text evidence="5">Belongs to the G-protein coupled receptor 1 family.</text>
</comment>
<reference evidence="8" key="1">
    <citation type="submission" date="2023-01" db="EMBL/GenBank/DDBJ databases">
        <title>Genome assembly of the deep-sea coral Lophelia pertusa.</title>
        <authorList>
            <person name="Herrera S."/>
            <person name="Cordes E."/>
        </authorList>
    </citation>
    <scope>NUCLEOTIDE SEQUENCE</scope>
    <source>
        <strain evidence="8">USNM1676648</strain>
        <tissue evidence="8">Polyp</tissue>
    </source>
</reference>
<feature type="domain" description="G-protein coupled receptors family 1 profile" evidence="7">
    <location>
        <begin position="23"/>
        <end position="280"/>
    </location>
</feature>
<keyword evidence="3 6" id="KW-1133">Transmembrane helix</keyword>
<organism evidence="8 9">
    <name type="scientific">Desmophyllum pertusum</name>
    <dbReference type="NCBI Taxonomy" id="174260"/>
    <lineage>
        <taxon>Eukaryota</taxon>
        <taxon>Metazoa</taxon>
        <taxon>Cnidaria</taxon>
        <taxon>Anthozoa</taxon>
        <taxon>Hexacorallia</taxon>
        <taxon>Scleractinia</taxon>
        <taxon>Caryophylliina</taxon>
        <taxon>Caryophylliidae</taxon>
        <taxon>Desmophyllum</taxon>
    </lineage>
</organism>
<keyword evidence="9" id="KW-1185">Reference proteome</keyword>
<dbReference type="Proteomes" id="UP001163046">
    <property type="component" value="Unassembled WGS sequence"/>
</dbReference>
<comment type="subcellular location">
    <subcellularLocation>
        <location evidence="1">Membrane</location>
    </subcellularLocation>
</comment>
<comment type="caution">
    <text evidence="8">The sequence shown here is derived from an EMBL/GenBank/DDBJ whole genome shotgun (WGS) entry which is preliminary data.</text>
</comment>
<accession>A0A9W9ZB44</accession>
<evidence type="ECO:0000256" key="5">
    <source>
        <dbReference type="RuleBase" id="RU000688"/>
    </source>
</evidence>
<keyword evidence="5" id="KW-0675">Receptor</keyword>
<sequence length="328" mass="37700">MSSTMETIFKVLFSVVIASNLVGNTMVILVVALHRRMKTPMNCLLANLALADFFVGLFLIPRTLLNDLYTHPGGWVGDFLCKMLTHACFTYLAAVASMLTLMFISWERYYAIMYPHSSRGRINANKLRLLVAVSWLVAFGYTSLEFWIIKFDEEKKACIYDWSVALWKTDVFVWCICLSLLPLGIQVGLYARVVYRLWGQKTQTKEISQRSLMIKRKRLTKTVLLISIINIVLRLPIDVHYFLSTFASDSVTTADWWKPVSFSVSHLMLVLNSAVNPIIYAAKDKTFRQHMWRLLRKGCGRSSRVMNTSVAESRTYTDNCKVFELKKL</sequence>
<evidence type="ECO:0000256" key="4">
    <source>
        <dbReference type="ARBA" id="ARBA00023136"/>
    </source>
</evidence>